<comment type="similarity">
    <text evidence="1 6">Belongs to the peptidase S14 family.</text>
</comment>
<keyword evidence="2" id="KW-0963">Cytoplasm</keyword>
<dbReference type="AlphaFoldDB" id="A0A2W5SVV0"/>
<reference evidence="7 8" key="1">
    <citation type="submission" date="2017-08" db="EMBL/GenBank/DDBJ databases">
        <title>Infants hospitalized years apart are colonized by the same room-sourced microbial strains.</title>
        <authorList>
            <person name="Brooks B."/>
            <person name="Olm M.R."/>
            <person name="Firek B.A."/>
            <person name="Baker R."/>
            <person name="Thomas B.C."/>
            <person name="Morowitz M.J."/>
            <person name="Banfield J.F."/>
        </authorList>
    </citation>
    <scope>NUCLEOTIDE SEQUENCE [LARGE SCALE GENOMIC DNA]</scope>
    <source>
        <strain evidence="7">S2_003_000_R2_14</strain>
    </source>
</reference>
<evidence type="ECO:0000256" key="4">
    <source>
        <dbReference type="ARBA" id="ARBA00022801"/>
    </source>
</evidence>
<organism evidence="7 8">
    <name type="scientific">Archangium gephyra</name>
    <dbReference type="NCBI Taxonomy" id="48"/>
    <lineage>
        <taxon>Bacteria</taxon>
        <taxon>Pseudomonadati</taxon>
        <taxon>Myxococcota</taxon>
        <taxon>Myxococcia</taxon>
        <taxon>Myxococcales</taxon>
        <taxon>Cystobacterineae</taxon>
        <taxon>Archangiaceae</taxon>
        <taxon>Archangium</taxon>
    </lineage>
</organism>
<dbReference type="GO" id="GO:0006515">
    <property type="term" value="P:protein quality control for misfolded or incompletely synthesized proteins"/>
    <property type="evidence" value="ECO:0007669"/>
    <property type="project" value="TreeGrafter"/>
</dbReference>
<dbReference type="Gene3D" id="3.90.226.10">
    <property type="entry name" value="2-enoyl-CoA Hydratase, Chain A, domain 1"/>
    <property type="match status" value="1"/>
</dbReference>
<dbReference type="EMBL" id="QFQP01000034">
    <property type="protein sequence ID" value="PZR07070.1"/>
    <property type="molecule type" value="Genomic_DNA"/>
</dbReference>
<dbReference type="InterPro" id="IPR001907">
    <property type="entry name" value="ClpP"/>
</dbReference>
<gene>
    <name evidence="7" type="ORF">DI536_28865</name>
</gene>
<comment type="caution">
    <text evidence="7">The sequence shown here is derived from an EMBL/GenBank/DDBJ whole genome shotgun (WGS) entry which is preliminary data.</text>
</comment>
<evidence type="ECO:0000256" key="2">
    <source>
        <dbReference type="ARBA" id="ARBA00022490"/>
    </source>
</evidence>
<dbReference type="InterPro" id="IPR023562">
    <property type="entry name" value="ClpP/TepA"/>
</dbReference>
<evidence type="ECO:0000313" key="7">
    <source>
        <dbReference type="EMBL" id="PZR07070.1"/>
    </source>
</evidence>
<evidence type="ECO:0000256" key="1">
    <source>
        <dbReference type="ARBA" id="ARBA00007039"/>
    </source>
</evidence>
<keyword evidence="3" id="KW-0645">Protease</keyword>
<dbReference type="GO" id="GO:0009368">
    <property type="term" value="C:endopeptidase Clp complex"/>
    <property type="evidence" value="ECO:0007669"/>
    <property type="project" value="TreeGrafter"/>
</dbReference>
<dbReference type="GO" id="GO:0051117">
    <property type="term" value="F:ATPase binding"/>
    <property type="evidence" value="ECO:0007669"/>
    <property type="project" value="TreeGrafter"/>
</dbReference>
<evidence type="ECO:0000256" key="6">
    <source>
        <dbReference type="RuleBase" id="RU003567"/>
    </source>
</evidence>
<dbReference type="Proteomes" id="UP000249061">
    <property type="component" value="Unassembled WGS sequence"/>
</dbReference>
<dbReference type="PANTHER" id="PTHR10381:SF70">
    <property type="entry name" value="ATP-DEPENDENT CLP PROTEASE PROTEOLYTIC SUBUNIT"/>
    <property type="match status" value="1"/>
</dbReference>
<dbReference type="PRINTS" id="PR00127">
    <property type="entry name" value="CLPPROTEASEP"/>
</dbReference>
<protein>
    <recommendedName>
        <fullName evidence="6">ATP-dependent Clp protease proteolytic subunit</fullName>
    </recommendedName>
</protein>
<dbReference type="Pfam" id="PF00574">
    <property type="entry name" value="CLP_protease"/>
    <property type="match status" value="1"/>
</dbReference>
<dbReference type="SUPFAM" id="SSF52096">
    <property type="entry name" value="ClpP/crotonase"/>
    <property type="match status" value="1"/>
</dbReference>
<proteinExistence type="inferred from homology"/>
<keyword evidence="5" id="KW-0720">Serine protease</keyword>
<evidence type="ECO:0000256" key="3">
    <source>
        <dbReference type="ARBA" id="ARBA00022670"/>
    </source>
</evidence>
<accession>A0A2W5SVV0</accession>
<sequence>MKPVAFSPEAFARARQLADSFAARARRPEINRAKAPRAEVSKEGTAELYLYDAIGGWWSGIDAEWFRRELEAIKGAKRLNLFVNSPGGDVFEAKTMLSLLERFDAEKVVYIDGLVASAATFLVMGANRIVTVPHGTWMIHNAWGIAAGEAKSMRAYADLLDMVTGDIAGIYERHTKQPLEKLRGLMDAETWMTADQAKELGFTHSVGTYREDNDTPVPGGDDAAAKTAALIAKTQAHVAAFQAQQLLRKSKTN</sequence>
<dbReference type="GO" id="GO:0004252">
    <property type="term" value="F:serine-type endopeptidase activity"/>
    <property type="evidence" value="ECO:0007669"/>
    <property type="project" value="InterPro"/>
</dbReference>
<name>A0A2W5SVV0_9BACT</name>
<keyword evidence="4" id="KW-0378">Hydrolase</keyword>
<dbReference type="CDD" id="cd07016">
    <property type="entry name" value="S14_ClpP_1"/>
    <property type="match status" value="1"/>
</dbReference>
<dbReference type="InterPro" id="IPR029045">
    <property type="entry name" value="ClpP/crotonase-like_dom_sf"/>
</dbReference>
<dbReference type="GO" id="GO:0004176">
    <property type="term" value="F:ATP-dependent peptidase activity"/>
    <property type="evidence" value="ECO:0007669"/>
    <property type="project" value="InterPro"/>
</dbReference>
<dbReference type="NCBIfam" id="NF045542">
    <property type="entry name" value="Clp_rel_HeadMat"/>
    <property type="match status" value="1"/>
</dbReference>
<evidence type="ECO:0000256" key="5">
    <source>
        <dbReference type="ARBA" id="ARBA00022825"/>
    </source>
</evidence>
<dbReference type="PANTHER" id="PTHR10381">
    <property type="entry name" value="ATP-DEPENDENT CLP PROTEASE PROTEOLYTIC SUBUNIT"/>
    <property type="match status" value="1"/>
</dbReference>
<evidence type="ECO:0000313" key="8">
    <source>
        <dbReference type="Proteomes" id="UP000249061"/>
    </source>
</evidence>